<gene>
    <name evidence="2" type="ORF">KUTeg_023782</name>
</gene>
<keyword evidence="1" id="KW-1133">Transmembrane helix</keyword>
<protein>
    <submittedName>
        <fullName evidence="2">Uncharacterized protein</fullName>
    </submittedName>
</protein>
<organism evidence="2 3">
    <name type="scientific">Tegillarca granosa</name>
    <name type="common">Malaysian cockle</name>
    <name type="synonym">Anadara granosa</name>
    <dbReference type="NCBI Taxonomy" id="220873"/>
    <lineage>
        <taxon>Eukaryota</taxon>
        <taxon>Metazoa</taxon>
        <taxon>Spiralia</taxon>
        <taxon>Lophotrochozoa</taxon>
        <taxon>Mollusca</taxon>
        <taxon>Bivalvia</taxon>
        <taxon>Autobranchia</taxon>
        <taxon>Pteriomorphia</taxon>
        <taxon>Arcoida</taxon>
        <taxon>Arcoidea</taxon>
        <taxon>Arcidae</taxon>
        <taxon>Tegillarca</taxon>
    </lineage>
</organism>
<feature type="transmembrane region" description="Helical" evidence="1">
    <location>
        <begin position="12"/>
        <end position="30"/>
    </location>
</feature>
<feature type="transmembrane region" description="Helical" evidence="1">
    <location>
        <begin position="42"/>
        <end position="62"/>
    </location>
</feature>
<keyword evidence="3" id="KW-1185">Reference proteome</keyword>
<name>A0ABQ9E371_TEGGR</name>
<sequence>MQISVFVDFLKLYFILFFFFFFFFVCLFDYENLMAVHNEDIPDVWVIVGVFGGGITHTIPYIEN</sequence>
<keyword evidence="1" id="KW-0472">Membrane</keyword>
<reference evidence="2 3" key="1">
    <citation type="submission" date="2022-12" db="EMBL/GenBank/DDBJ databases">
        <title>Chromosome-level genome of Tegillarca granosa.</title>
        <authorList>
            <person name="Kim J."/>
        </authorList>
    </citation>
    <scope>NUCLEOTIDE SEQUENCE [LARGE SCALE GENOMIC DNA]</scope>
    <source>
        <strain evidence="2">Teg-2019</strain>
        <tissue evidence="2">Adductor muscle</tissue>
    </source>
</reference>
<accession>A0ABQ9E371</accession>
<comment type="caution">
    <text evidence="2">The sequence shown here is derived from an EMBL/GenBank/DDBJ whole genome shotgun (WGS) entry which is preliminary data.</text>
</comment>
<dbReference type="Proteomes" id="UP001217089">
    <property type="component" value="Unassembled WGS sequence"/>
</dbReference>
<evidence type="ECO:0000256" key="1">
    <source>
        <dbReference type="SAM" id="Phobius"/>
    </source>
</evidence>
<evidence type="ECO:0000313" key="2">
    <source>
        <dbReference type="EMBL" id="KAJ8299722.1"/>
    </source>
</evidence>
<keyword evidence="1" id="KW-0812">Transmembrane</keyword>
<evidence type="ECO:0000313" key="3">
    <source>
        <dbReference type="Proteomes" id="UP001217089"/>
    </source>
</evidence>
<dbReference type="EMBL" id="JARBDR010000921">
    <property type="protein sequence ID" value="KAJ8299722.1"/>
    <property type="molecule type" value="Genomic_DNA"/>
</dbReference>
<proteinExistence type="predicted"/>